<dbReference type="PANTHER" id="PTHR48106">
    <property type="entry name" value="QUINONE OXIDOREDUCTASE PIG3-RELATED"/>
    <property type="match status" value="1"/>
</dbReference>
<organism evidence="4 5">
    <name type="scientific">Tetrahymena thermophila (strain SB210)</name>
    <dbReference type="NCBI Taxonomy" id="312017"/>
    <lineage>
        <taxon>Eukaryota</taxon>
        <taxon>Sar</taxon>
        <taxon>Alveolata</taxon>
        <taxon>Ciliophora</taxon>
        <taxon>Intramacronucleata</taxon>
        <taxon>Oligohymenophorea</taxon>
        <taxon>Hymenostomatida</taxon>
        <taxon>Tetrahymenina</taxon>
        <taxon>Tetrahymenidae</taxon>
        <taxon>Tetrahymena</taxon>
    </lineage>
</organism>
<dbReference type="InParanoid" id="I7ML71"/>
<dbReference type="InterPro" id="IPR036291">
    <property type="entry name" value="NAD(P)-bd_dom_sf"/>
</dbReference>
<dbReference type="RefSeq" id="XP_001021537.2">
    <property type="nucleotide sequence ID" value="XM_001021537.2"/>
</dbReference>
<keyword evidence="5" id="KW-1185">Reference proteome</keyword>
<dbReference type="InterPro" id="IPR020843">
    <property type="entry name" value="ER"/>
</dbReference>
<dbReference type="InterPro" id="IPR014189">
    <property type="entry name" value="Quinone_OxRdtase_PIG3"/>
</dbReference>
<evidence type="ECO:0000256" key="1">
    <source>
        <dbReference type="ARBA" id="ARBA00022857"/>
    </source>
</evidence>
<name>I7ML71_TETTS</name>
<dbReference type="Gene3D" id="3.40.50.720">
    <property type="entry name" value="NAD(P)-binding Rossmann-like Domain"/>
    <property type="match status" value="1"/>
</dbReference>
<dbReference type="KEGG" id="tet:TTHERM_00149020"/>
<feature type="domain" description="Enoyl reductase (ER)" evidence="3">
    <location>
        <begin position="21"/>
        <end position="340"/>
    </location>
</feature>
<evidence type="ECO:0000313" key="5">
    <source>
        <dbReference type="Proteomes" id="UP000009168"/>
    </source>
</evidence>
<dbReference type="OrthoDB" id="3509362at2759"/>
<sequence length="343" mass="37670">MIRKILARFSTMRHVHCSGFGGVDVLNFKTSPIPALKKDEVLIKVQATALNRADTLQRQGKYPPPPGASDIIGLEAAGYLLDQNGNQTSKRVVALLSGGGYSEYVAVNKDHILEIPDQMSFSDAAGLAETWLTAYQLLKKVGCSKPGENVLIYAGASGVGTAAIQLCSLFNTNAIVSVSSPEKLQFCKNLGAQGGIIYKDNLKQKEQILELTKRKGADIVLDCIGASNVDLTLSVLNYDARWVLYGLMGGAKVPNFNLASLVGKRGSLICSTLRSRTDCYKRDLVRDFQFQAMPLFRNNTFKTIIDKVYNVNLNDDKDVEKVREAHQYMEKNQNIGKIVLNFV</sequence>
<protein>
    <submittedName>
        <fullName evidence="4">NAD(P)H quinone oxidoreductase, PIG3 family protein, putative</fullName>
    </submittedName>
</protein>
<dbReference type="STRING" id="312017.I7ML71"/>
<dbReference type="Gene3D" id="3.90.180.10">
    <property type="entry name" value="Medium-chain alcohol dehydrogenases, catalytic domain"/>
    <property type="match status" value="1"/>
</dbReference>
<keyword evidence="2" id="KW-0560">Oxidoreductase</keyword>
<evidence type="ECO:0000259" key="3">
    <source>
        <dbReference type="SMART" id="SM00829"/>
    </source>
</evidence>
<dbReference type="AlphaFoldDB" id="I7ML71"/>
<dbReference type="GeneID" id="7825233"/>
<keyword evidence="1" id="KW-0521">NADP</keyword>
<dbReference type="SMART" id="SM00829">
    <property type="entry name" value="PKS_ER"/>
    <property type="match status" value="1"/>
</dbReference>
<dbReference type="Pfam" id="PF08240">
    <property type="entry name" value="ADH_N"/>
    <property type="match status" value="1"/>
</dbReference>
<dbReference type="GO" id="GO:0016651">
    <property type="term" value="F:oxidoreductase activity, acting on NAD(P)H"/>
    <property type="evidence" value="ECO:0007669"/>
    <property type="project" value="TreeGrafter"/>
</dbReference>
<dbReference type="EMBL" id="GG662603">
    <property type="protein sequence ID" value="EAS01292.2"/>
    <property type="molecule type" value="Genomic_DNA"/>
</dbReference>
<accession>I7ML71</accession>
<evidence type="ECO:0000313" key="4">
    <source>
        <dbReference type="EMBL" id="EAS01292.2"/>
    </source>
</evidence>
<dbReference type="Pfam" id="PF00107">
    <property type="entry name" value="ADH_zinc_N"/>
    <property type="match status" value="1"/>
</dbReference>
<dbReference type="InterPro" id="IPR011032">
    <property type="entry name" value="GroES-like_sf"/>
</dbReference>
<dbReference type="eggNOG" id="KOG1198">
    <property type="taxonomic scope" value="Eukaryota"/>
</dbReference>
<dbReference type="PANTHER" id="PTHR48106:SF18">
    <property type="entry name" value="QUINONE OXIDOREDUCTASE PIG3"/>
    <property type="match status" value="1"/>
</dbReference>
<dbReference type="InterPro" id="IPR013149">
    <property type="entry name" value="ADH-like_C"/>
</dbReference>
<dbReference type="Proteomes" id="UP000009168">
    <property type="component" value="Unassembled WGS sequence"/>
</dbReference>
<dbReference type="GO" id="GO:0070402">
    <property type="term" value="F:NADPH binding"/>
    <property type="evidence" value="ECO:0007669"/>
    <property type="project" value="TreeGrafter"/>
</dbReference>
<reference evidence="5" key="1">
    <citation type="journal article" date="2006" name="PLoS Biol.">
        <title>Macronuclear genome sequence of the ciliate Tetrahymena thermophila, a model eukaryote.</title>
        <authorList>
            <person name="Eisen J.A."/>
            <person name="Coyne R.S."/>
            <person name="Wu M."/>
            <person name="Wu D."/>
            <person name="Thiagarajan M."/>
            <person name="Wortman J.R."/>
            <person name="Badger J.H."/>
            <person name="Ren Q."/>
            <person name="Amedeo P."/>
            <person name="Jones K.M."/>
            <person name="Tallon L.J."/>
            <person name="Delcher A.L."/>
            <person name="Salzberg S.L."/>
            <person name="Silva J.C."/>
            <person name="Haas B.J."/>
            <person name="Majoros W.H."/>
            <person name="Farzad M."/>
            <person name="Carlton J.M."/>
            <person name="Smith R.K. Jr."/>
            <person name="Garg J."/>
            <person name="Pearlman R.E."/>
            <person name="Karrer K.M."/>
            <person name="Sun L."/>
            <person name="Manning G."/>
            <person name="Elde N.C."/>
            <person name="Turkewitz A.P."/>
            <person name="Asai D.J."/>
            <person name="Wilkes D.E."/>
            <person name="Wang Y."/>
            <person name="Cai H."/>
            <person name="Collins K."/>
            <person name="Stewart B.A."/>
            <person name="Lee S.R."/>
            <person name="Wilamowska K."/>
            <person name="Weinberg Z."/>
            <person name="Ruzzo W.L."/>
            <person name="Wloga D."/>
            <person name="Gaertig J."/>
            <person name="Frankel J."/>
            <person name="Tsao C.-C."/>
            <person name="Gorovsky M.A."/>
            <person name="Keeling P.J."/>
            <person name="Waller R.F."/>
            <person name="Patron N.J."/>
            <person name="Cherry J.M."/>
            <person name="Stover N.A."/>
            <person name="Krieger C.J."/>
            <person name="del Toro C."/>
            <person name="Ryder H.F."/>
            <person name="Williamson S.C."/>
            <person name="Barbeau R.A."/>
            <person name="Hamilton E.P."/>
            <person name="Orias E."/>
        </authorList>
    </citation>
    <scope>NUCLEOTIDE SEQUENCE [LARGE SCALE GENOMIC DNA]</scope>
    <source>
        <strain evidence="5">SB210</strain>
    </source>
</reference>
<dbReference type="CDD" id="cd05276">
    <property type="entry name" value="p53_inducible_oxidoreductase"/>
    <property type="match status" value="1"/>
</dbReference>
<proteinExistence type="predicted"/>
<evidence type="ECO:0000256" key="2">
    <source>
        <dbReference type="ARBA" id="ARBA00023002"/>
    </source>
</evidence>
<dbReference type="SUPFAM" id="SSF51735">
    <property type="entry name" value="NAD(P)-binding Rossmann-fold domains"/>
    <property type="match status" value="1"/>
</dbReference>
<dbReference type="NCBIfam" id="TIGR02824">
    <property type="entry name" value="quinone_pig3"/>
    <property type="match status" value="1"/>
</dbReference>
<dbReference type="SUPFAM" id="SSF50129">
    <property type="entry name" value="GroES-like"/>
    <property type="match status" value="1"/>
</dbReference>
<dbReference type="InterPro" id="IPR013154">
    <property type="entry name" value="ADH-like_N"/>
</dbReference>
<gene>
    <name evidence="4" type="ORF">TTHERM_00149020</name>
</gene>